<evidence type="ECO:0000313" key="2">
    <source>
        <dbReference type="Proteomes" id="UP000180235"/>
    </source>
</evidence>
<evidence type="ECO:0008006" key="3">
    <source>
        <dbReference type="Google" id="ProtNLM"/>
    </source>
</evidence>
<sequence length="273" mass="31008">MLSPRQIFEDNIRPADLLLKVFRLLEHESPTTEIELSKTLRSLINVPHDEGLIIIYNEIFLGLIRERAEVSPSAIKRSALCNLLRQAVVTASTALETYLPAILRQNLPEVIKLRGRDFIPRNDNDINQQFKGLTFSLEETVRILVGPDPLFIANKIISSLSFSYLSGARGIRVTALLLGLEKPWELIAKELGREEKEIRQTLEATMKRRNDIVHRADRSQDEPTGTVQEIGYPWAKQAVETIRLVCLALDDLVVKRLKEIQQQNLISSVLEVV</sequence>
<organism evidence="1 2">
    <name type="scientific">Gloeomargarita lithophora Alchichica-D10</name>
    <dbReference type="NCBI Taxonomy" id="1188229"/>
    <lineage>
        <taxon>Bacteria</taxon>
        <taxon>Bacillati</taxon>
        <taxon>Cyanobacteriota</taxon>
        <taxon>Cyanophyceae</taxon>
        <taxon>Gloeomargaritales</taxon>
        <taxon>Gloeomargaritaceae</taxon>
        <taxon>Gloeomargarita</taxon>
    </lineage>
</organism>
<dbReference type="OrthoDB" id="3078179at2"/>
<accession>A0A1J0A9K9</accession>
<dbReference type="RefSeq" id="WP_071453315.1">
    <property type="nucleotide sequence ID" value="NZ_CP017675.1"/>
</dbReference>
<protein>
    <recommendedName>
        <fullName evidence="3">RiboL-PSP-HEPN domain-containing protein</fullName>
    </recommendedName>
</protein>
<gene>
    <name evidence="1" type="ORF">GlitD10_0300</name>
</gene>
<evidence type="ECO:0000313" key="1">
    <source>
        <dbReference type="EMBL" id="APB32607.1"/>
    </source>
</evidence>
<dbReference type="Proteomes" id="UP000180235">
    <property type="component" value="Chromosome"/>
</dbReference>
<dbReference type="STRING" id="1188229.GlitD10_0300"/>
<keyword evidence="2" id="KW-1185">Reference proteome</keyword>
<dbReference type="EMBL" id="CP017675">
    <property type="protein sequence ID" value="APB32607.1"/>
    <property type="molecule type" value="Genomic_DNA"/>
</dbReference>
<reference evidence="1 2" key="1">
    <citation type="submission" date="2016-10" db="EMBL/GenBank/DDBJ databases">
        <title>Description of Gloeomargarita lithophora gen. nov., sp. nov., a thylakoid-bearing basal-branching cyanobacterium with intracellular carbonates, and proposal for Gloeomargaritales ord. nov.</title>
        <authorList>
            <person name="Moreira D."/>
            <person name="Tavera R."/>
            <person name="Benzerara K."/>
            <person name="Skouri-Panet F."/>
            <person name="Couradeau E."/>
            <person name="Gerard E."/>
            <person name="Loussert C."/>
            <person name="Novelo E."/>
            <person name="Zivanovic Y."/>
            <person name="Lopez-Garcia P."/>
        </authorList>
    </citation>
    <scope>NUCLEOTIDE SEQUENCE [LARGE SCALE GENOMIC DNA]</scope>
    <source>
        <strain evidence="1 2">D10</strain>
    </source>
</reference>
<dbReference type="KEGG" id="glt:GlitD10_0300"/>
<proteinExistence type="predicted"/>
<name>A0A1J0A9K9_9CYAN</name>
<dbReference type="AlphaFoldDB" id="A0A1J0A9K9"/>